<dbReference type="OrthoDB" id="534912at2759"/>
<comment type="caution">
    <text evidence="11">The sequence shown here is derived from an EMBL/GenBank/DDBJ whole genome shotgun (WGS) entry which is preliminary data.</text>
</comment>
<dbReference type="PANTHER" id="PTHR11730:SF58">
    <property type="entry name" value="AMMONIUM TRANSPORTER"/>
    <property type="match status" value="1"/>
</dbReference>
<evidence type="ECO:0000256" key="2">
    <source>
        <dbReference type="ARBA" id="ARBA00005887"/>
    </source>
</evidence>
<evidence type="ECO:0000256" key="7">
    <source>
        <dbReference type="ARBA" id="ARBA00023177"/>
    </source>
</evidence>
<feature type="transmembrane region" description="Helical" evidence="8">
    <location>
        <begin position="298"/>
        <end position="321"/>
    </location>
</feature>
<organism evidence="11 12">
    <name type="scientific">Allacma fusca</name>
    <dbReference type="NCBI Taxonomy" id="39272"/>
    <lineage>
        <taxon>Eukaryota</taxon>
        <taxon>Metazoa</taxon>
        <taxon>Ecdysozoa</taxon>
        <taxon>Arthropoda</taxon>
        <taxon>Hexapoda</taxon>
        <taxon>Collembola</taxon>
        <taxon>Symphypleona</taxon>
        <taxon>Sminthuridae</taxon>
        <taxon>Allacma</taxon>
    </lineage>
</organism>
<evidence type="ECO:0000256" key="6">
    <source>
        <dbReference type="ARBA" id="ARBA00023136"/>
    </source>
</evidence>
<name>A0A8J2J2P0_9HEXA</name>
<feature type="region of interest" description="Disordered" evidence="9">
    <location>
        <begin position="127"/>
        <end position="195"/>
    </location>
</feature>
<feature type="transmembrane region" description="Helical" evidence="8">
    <location>
        <begin position="523"/>
        <end position="542"/>
    </location>
</feature>
<dbReference type="GO" id="GO:0008519">
    <property type="term" value="F:ammonium channel activity"/>
    <property type="evidence" value="ECO:0007669"/>
    <property type="project" value="InterPro"/>
</dbReference>
<evidence type="ECO:0000256" key="5">
    <source>
        <dbReference type="ARBA" id="ARBA00022989"/>
    </source>
</evidence>
<dbReference type="FunFam" id="1.10.3430.10:FF:000008">
    <property type="entry name" value="Ammonium transporter"/>
    <property type="match status" value="1"/>
</dbReference>
<sequence length="660" mass="70876">MSHHRPAFLRIGAENKINLCLRLRLETNVEVKMSKLLAAESRSDFSSGFNQTLLSALFLLNLVSKFNSSLKYQLPQYSKKGSHDELKYSKKNLENLQEFFDSLQNDEKQKGTKMAVINTSKVNFQSQNNSKAISSNNKNASGSNNSNNNQSDGNEDRADLGTATANPSAGKPGRRTSKRPKPTKTPRMTTRKKVTTLTPSITTQSSSGLKPVDAVWILLCGIIIFTMQTGFGLLEGGIVSQKNETNIMLKNVADVVLGGFTYWAFGYGITFGTWYGSVSFFGLGFYFVDESYPLMGDVFTSFFFQLSFATTATTIVSGALAERTNFKAYCLFSLVATFTYSVQARWVWGPGGFLAELGAVDIAGSGCVHLVGGASAFVAAWMVGPRLGRFDTNTGPPPMGNHNNALVGLFLLWWGWIAFNAGSTYGITANKWQFAARAASTTMIASIGGGLVGMFWGFVKPGTKVFDAVAVINAVLGALVGITAGCAVMHSVEAFSTGVIGACVVLLAAYIPDLLKVDDPVGATAVHGFGGIWGLLAVGVFAEDDFGILGVTKGRYGLVRAGGWYLLGVQTLTAVCIASWAIVSTFVILFLINFIVPLRVSAHEELTGLDFSEHGIRRKQIGTSPAISLFGSNLEVAEIQHGIIGFTGQNNPGMFDTLKV</sequence>
<dbReference type="InterPro" id="IPR001905">
    <property type="entry name" value="Ammonium_transpt"/>
</dbReference>
<keyword evidence="4 8" id="KW-0812">Transmembrane</keyword>
<dbReference type="EMBL" id="CAJVCH010004568">
    <property type="protein sequence ID" value="CAG7653984.1"/>
    <property type="molecule type" value="Genomic_DNA"/>
</dbReference>
<evidence type="ECO:0000259" key="10">
    <source>
        <dbReference type="Pfam" id="PF00909"/>
    </source>
</evidence>
<keyword evidence="6 8" id="KW-0472">Membrane</keyword>
<feature type="transmembrane region" description="Helical" evidence="8">
    <location>
        <begin position="465"/>
        <end position="488"/>
    </location>
</feature>
<dbReference type="Proteomes" id="UP000708208">
    <property type="component" value="Unassembled WGS sequence"/>
</dbReference>
<feature type="transmembrane region" description="Helical" evidence="8">
    <location>
        <begin position="328"/>
        <end position="348"/>
    </location>
</feature>
<feature type="transmembrane region" description="Helical" evidence="8">
    <location>
        <begin position="360"/>
        <end position="384"/>
    </location>
</feature>
<dbReference type="Pfam" id="PF00909">
    <property type="entry name" value="Ammonium_transp"/>
    <property type="match status" value="1"/>
</dbReference>
<evidence type="ECO:0000256" key="4">
    <source>
        <dbReference type="ARBA" id="ARBA00022692"/>
    </source>
</evidence>
<keyword evidence="7 8" id="KW-0924">Ammonia transport</keyword>
<accession>A0A8J2J2P0</accession>
<dbReference type="NCBIfam" id="TIGR00836">
    <property type="entry name" value="amt"/>
    <property type="match status" value="1"/>
</dbReference>
<feature type="domain" description="Ammonium transporter AmtB-like" evidence="10">
    <location>
        <begin position="215"/>
        <end position="615"/>
    </location>
</feature>
<dbReference type="InterPro" id="IPR024041">
    <property type="entry name" value="NH4_transpt_AmtB-like_dom"/>
</dbReference>
<feature type="transmembrane region" description="Helical" evidence="8">
    <location>
        <begin position="562"/>
        <end position="592"/>
    </location>
</feature>
<evidence type="ECO:0000313" key="12">
    <source>
        <dbReference type="Proteomes" id="UP000708208"/>
    </source>
</evidence>
<reference evidence="11" key="1">
    <citation type="submission" date="2021-06" db="EMBL/GenBank/DDBJ databases">
        <authorList>
            <person name="Hodson N. C."/>
            <person name="Mongue J. A."/>
            <person name="Jaron S. K."/>
        </authorList>
    </citation>
    <scope>NUCLEOTIDE SEQUENCE</scope>
</reference>
<dbReference type="GO" id="GO:0005886">
    <property type="term" value="C:plasma membrane"/>
    <property type="evidence" value="ECO:0007669"/>
    <property type="project" value="UniProtKB-SubCell"/>
</dbReference>
<gene>
    <name evidence="11" type="ORF">AFUS01_LOCUS860</name>
</gene>
<feature type="transmembrane region" description="Helical" evidence="8">
    <location>
        <begin position="434"/>
        <end position="458"/>
    </location>
</feature>
<evidence type="ECO:0000313" key="11">
    <source>
        <dbReference type="EMBL" id="CAG7653984.1"/>
    </source>
</evidence>
<feature type="compositionally biased region" description="Basic residues" evidence="9">
    <location>
        <begin position="172"/>
        <end position="194"/>
    </location>
</feature>
<feature type="transmembrane region" description="Helical" evidence="8">
    <location>
        <begin position="255"/>
        <end position="278"/>
    </location>
</feature>
<evidence type="ECO:0000256" key="9">
    <source>
        <dbReference type="SAM" id="MobiDB-lite"/>
    </source>
</evidence>
<comment type="similarity">
    <text evidence="2 8">Belongs to the ammonia transporter channel (TC 1.A.11.2) family.</text>
</comment>
<feature type="transmembrane region" description="Helical" evidence="8">
    <location>
        <begin position="494"/>
        <end position="511"/>
    </location>
</feature>
<dbReference type="AlphaFoldDB" id="A0A8J2J2P0"/>
<evidence type="ECO:0000256" key="8">
    <source>
        <dbReference type="RuleBase" id="RU362002"/>
    </source>
</evidence>
<dbReference type="GO" id="GO:0097272">
    <property type="term" value="P:ammonium homeostasis"/>
    <property type="evidence" value="ECO:0007669"/>
    <property type="project" value="TreeGrafter"/>
</dbReference>
<comment type="subcellular location">
    <subcellularLocation>
        <location evidence="8">Cell membrane</location>
        <topology evidence="8">Multi-pass membrane protein</topology>
    </subcellularLocation>
    <subcellularLocation>
        <location evidence="1">Membrane</location>
        <topology evidence="1">Multi-pass membrane protein</topology>
    </subcellularLocation>
</comment>
<keyword evidence="12" id="KW-1185">Reference proteome</keyword>
<keyword evidence="3 8" id="KW-0813">Transport</keyword>
<feature type="transmembrane region" description="Helical" evidence="8">
    <location>
        <begin position="405"/>
        <end position="428"/>
    </location>
</feature>
<feature type="compositionally biased region" description="Low complexity" evidence="9">
    <location>
        <begin position="127"/>
        <end position="152"/>
    </location>
</feature>
<dbReference type="PANTHER" id="PTHR11730">
    <property type="entry name" value="AMMONIUM TRANSPORTER"/>
    <property type="match status" value="1"/>
</dbReference>
<evidence type="ECO:0000256" key="3">
    <source>
        <dbReference type="ARBA" id="ARBA00022448"/>
    </source>
</evidence>
<keyword evidence="5 8" id="KW-1133">Transmembrane helix</keyword>
<proteinExistence type="inferred from homology"/>
<protein>
    <recommendedName>
        <fullName evidence="8">Ammonium transporter</fullName>
    </recommendedName>
</protein>
<feature type="transmembrane region" description="Helical" evidence="8">
    <location>
        <begin position="214"/>
        <end position="234"/>
    </location>
</feature>
<evidence type="ECO:0000256" key="1">
    <source>
        <dbReference type="ARBA" id="ARBA00004141"/>
    </source>
</evidence>